<proteinExistence type="predicted"/>
<name>A0ABQ4RZH2_9HYPH</name>
<dbReference type="EMBL" id="BPQP01000057">
    <property type="protein sequence ID" value="GJD96246.1"/>
    <property type="molecule type" value="Genomic_DNA"/>
</dbReference>
<accession>A0ABQ4RZH2</accession>
<dbReference type="RefSeq" id="WP_238245360.1">
    <property type="nucleotide sequence ID" value="NZ_BPQP01000057.1"/>
</dbReference>
<evidence type="ECO:0008006" key="3">
    <source>
        <dbReference type="Google" id="ProtNLM"/>
    </source>
</evidence>
<organism evidence="1 2">
    <name type="scientific">Methylobacterium iners</name>
    <dbReference type="NCBI Taxonomy" id="418707"/>
    <lineage>
        <taxon>Bacteria</taxon>
        <taxon>Pseudomonadati</taxon>
        <taxon>Pseudomonadota</taxon>
        <taxon>Alphaproteobacteria</taxon>
        <taxon>Hyphomicrobiales</taxon>
        <taxon>Methylobacteriaceae</taxon>
        <taxon>Methylobacterium</taxon>
    </lineage>
</organism>
<evidence type="ECO:0000313" key="2">
    <source>
        <dbReference type="Proteomes" id="UP001055125"/>
    </source>
</evidence>
<comment type="caution">
    <text evidence="1">The sequence shown here is derived from an EMBL/GenBank/DDBJ whole genome shotgun (WGS) entry which is preliminary data.</text>
</comment>
<protein>
    <recommendedName>
        <fullName evidence="3">Pilus assembly protein PilZ</fullName>
    </recommendedName>
</protein>
<evidence type="ECO:0000313" key="1">
    <source>
        <dbReference type="EMBL" id="GJD96246.1"/>
    </source>
</evidence>
<gene>
    <name evidence="1" type="ORF">OCOJLMKI_3466</name>
</gene>
<keyword evidence="2" id="KW-1185">Reference proteome</keyword>
<reference evidence="1" key="2">
    <citation type="submission" date="2021-08" db="EMBL/GenBank/DDBJ databases">
        <authorList>
            <person name="Tani A."/>
            <person name="Ola A."/>
            <person name="Ogura Y."/>
            <person name="Katsura K."/>
            <person name="Hayashi T."/>
        </authorList>
    </citation>
    <scope>NUCLEOTIDE SEQUENCE</scope>
    <source>
        <strain evidence="1">DSM 19015</strain>
    </source>
</reference>
<sequence>MDANLRKFPRQNAFKIGVIRIDNCSPDIECLIWDDSEAGARIEPIGEDAVPDEFELFLDDLQARRSCRVIWRQGRKIGVVFTV</sequence>
<reference evidence="1" key="1">
    <citation type="journal article" date="2021" name="Front. Microbiol.">
        <title>Comprehensive Comparative Genomics and Phenotyping of Methylobacterium Species.</title>
        <authorList>
            <person name="Alessa O."/>
            <person name="Ogura Y."/>
            <person name="Fujitani Y."/>
            <person name="Takami H."/>
            <person name="Hayashi T."/>
            <person name="Sahin N."/>
            <person name="Tani A."/>
        </authorList>
    </citation>
    <scope>NUCLEOTIDE SEQUENCE</scope>
    <source>
        <strain evidence="1">DSM 19015</strain>
    </source>
</reference>
<dbReference type="Proteomes" id="UP001055125">
    <property type="component" value="Unassembled WGS sequence"/>
</dbReference>